<dbReference type="Gene3D" id="3.60.130.10">
    <property type="entry name" value="Clavaminate synthase-like"/>
    <property type="match status" value="1"/>
</dbReference>
<evidence type="ECO:0000256" key="5">
    <source>
        <dbReference type="ARBA" id="ARBA00023004"/>
    </source>
</evidence>
<gene>
    <name evidence="7" type="ORF">HLB44_08130</name>
</gene>
<sequence>MNRATDTTPHGVLHIRPLSDRTGAEVLDLDLGPPLPDHVFAELRAAFHHHQLLRFPDQHIDETQQIAFSRRFGELQVHVLDQYRHPQHPEIYVLSNVDAASGRTIGRHPDKGTLTWHSDLSFQRRPALATILYGIETPAVGGETQFADMAAAYEALDDAMKRRIAGLRTVHDLDRSRRRMGEPPMTAAQRLQTPPIEHPLVRTHPDTGRKVLYLSRHVSHIAGLPADQSETLIEQLMAHATQPRFVFSYRWRPRDVLMWDNRSTIHRATSYDTSAERRVIHRTVVIGEVPI</sequence>
<comment type="caution">
    <text evidence="7">The sequence shown here is derived from an EMBL/GenBank/DDBJ whole genome shotgun (WGS) entry which is preliminary data.</text>
</comment>
<dbReference type="SUPFAM" id="SSF51197">
    <property type="entry name" value="Clavaminate synthase-like"/>
    <property type="match status" value="1"/>
</dbReference>
<feature type="domain" description="TauD/TfdA-like" evidence="6">
    <location>
        <begin position="15"/>
        <end position="283"/>
    </location>
</feature>
<dbReference type="Pfam" id="PF02668">
    <property type="entry name" value="TauD"/>
    <property type="match status" value="1"/>
</dbReference>
<dbReference type="GO" id="GO:0051213">
    <property type="term" value="F:dioxygenase activity"/>
    <property type="evidence" value="ECO:0007669"/>
    <property type="project" value="UniProtKB-KW"/>
</dbReference>
<evidence type="ECO:0000259" key="6">
    <source>
        <dbReference type="Pfam" id="PF02668"/>
    </source>
</evidence>
<keyword evidence="5" id="KW-0408">Iron</keyword>
<evidence type="ECO:0000313" key="8">
    <source>
        <dbReference type="Proteomes" id="UP000737171"/>
    </source>
</evidence>
<accession>A0ABX2EEA7</accession>
<proteinExistence type="inferred from homology"/>
<evidence type="ECO:0000256" key="4">
    <source>
        <dbReference type="ARBA" id="ARBA00023002"/>
    </source>
</evidence>
<evidence type="ECO:0000313" key="7">
    <source>
        <dbReference type="EMBL" id="NRF66948.1"/>
    </source>
</evidence>
<dbReference type="PANTHER" id="PTHR30468:SF1">
    <property type="entry name" value="ALPHA-KETOGLUTARATE-DEPENDENT SULFONATE DIOXYGENASE"/>
    <property type="match status" value="1"/>
</dbReference>
<keyword evidence="2" id="KW-0479">Metal-binding</keyword>
<keyword evidence="4" id="KW-0560">Oxidoreductase</keyword>
<evidence type="ECO:0000256" key="3">
    <source>
        <dbReference type="ARBA" id="ARBA00022964"/>
    </source>
</evidence>
<comment type="similarity">
    <text evidence="1">Belongs to the TfdA dioxygenase family.</text>
</comment>
<name>A0ABX2EEA7_9BURK</name>
<keyword evidence="8" id="KW-1185">Reference proteome</keyword>
<dbReference type="PANTHER" id="PTHR30468">
    <property type="entry name" value="ALPHA-KETOGLUTARATE-DEPENDENT SULFONATE DIOXYGENASE"/>
    <property type="match status" value="1"/>
</dbReference>
<dbReference type="EMBL" id="JABRWJ010000002">
    <property type="protein sequence ID" value="NRF66948.1"/>
    <property type="molecule type" value="Genomic_DNA"/>
</dbReference>
<evidence type="ECO:0000256" key="1">
    <source>
        <dbReference type="ARBA" id="ARBA00005896"/>
    </source>
</evidence>
<reference evidence="7 8" key="1">
    <citation type="submission" date="2020-05" db="EMBL/GenBank/DDBJ databases">
        <title>Aquincola sp. isolate from soil.</title>
        <authorList>
            <person name="Han J."/>
            <person name="Kim D.-U."/>
        </authorList>
    </citation>
    <scope>NUCLEOTIDE SEQUENCE [LARGE SCALE GENOMIC DNA]</scope>
    <source>
        <strain evidence="7 8">S2</strain>
    </source>
</reference>
<organism evidence="7 8">
    <name type="scientific">Pseudaquabacterium terrae</name>
    <dbReference type="NCBI Taxonomy" id="2732868"/>
    <lineage>
        <taxon>Bacteria</taxon>
        <taxon>Pseudomonadati</taxon>
        <taxon>Pseudomonadota</taxon>
        <taxon>Betaproteobacteria</taxon>
        <taxon>Burkholderiales</taxon>
        <taxon>Sphaerotilaceae</taxon>
        <taxon>Pseudaquabacterium</taxon>
    </lineage>
</organism>
<dbReference type="InterPro" id="IPR051323">
    <property type="entry name" value="AtsK-like"/>
</dbReference>
<dbReference type="Proteomes" id="UP000737171">
    <property type="component" value="Unassembled WGS sequence"/>
</dbReference>
<dbReference type="RefSeq" id="WP_173122041.1">
    <property type="nucleotide sequence ID" value="NZ_JABRWJ010000002.1"/>
</dbReference>
<dbReference type="InterPro" id="IPR042098">
    <property type="entry name" value="TauD-like_sf"/>
</dbReference>
<dbReference type="InterPro" id="IPR003819">
    <property type="entry name" value="TauD/TfdA-like"/>
</dbReference>
<keyword evidence="3 7" id="KW-0223">Dioxygenase</keyword>
<protein>
    <submittedName>
        <fullName evidence="7">TauD/TfdA family dioxygenase</fullName>
    </submittedName>
</protein>
<evidence type="ECO:0000256" key="2">
    <source>
        <dbReference type="ARBA" id="ARBA00022723"/>
    </source>
</evidence>